<dbReference type="InterPro" id="IPR046977">
    <property type="entry name" value="RsmC/RlmG"/>
</dbReference>
<evidence type="ECO:0000259" key="7">
    <source>
        <dbReference type="Pfam" id="PF05175"/>
    </source>
</evidence>
<dbReference type="Gene3D" id="3.40.50.150">
    <property type="entry name" value="Vaccinia Virus protein VP39"/>
    <property type="match status" value="2"/>
</dbReference>
<evidence type="ECO:0000256" key="2">
    <source>
        <dbReference type="ARBA" id="ARBA00022552"/>
    </source>
</evidence>
<dbReference type="CDD" id="cd02440">
    <property type="entry name" value="AdoMet_MTases"/>
    <property type="match status" value="1"/>
</dbReference>
<dbReference type="PANTHER" id="PTHR47816:SF4">
    <property type="entry name" value="RIBOSOMAL RNA SMALL SUBUNIT METHYLTRANSFERASE C"/>
    <property type="match status" value="1"/>
</dbReference>
<comment type="subcellular location">
    <subcellularLocation>
        <location evidence="6">Cytoplasm</location>
    </subcellularLocation>
</comment>
<evidence type="ECO:0000256" key="3">
    <source>
        <dbReference type="ARBA" id="ARBA00022603"/>
    </source>
</evidence>
<name>A0ABT0PKT4_9GAMM</name>
<keyword evidence="4 6" id="KW-0808">Transferase</keyword>
<evidence type="ECO:0000256" key="5">
    <source>
        <dbReference type="ARBA" id="ARBA00022691"/>
    </source>
</evidence>
<dbReference type="GO" id="GO:0008168">
    <property type="term" value="F:methyltransferase activity"/>
    <property type="evidence" value="ECO:0007669"/>
    <property type="project" value="UniProtKB-KW"/>
</dbReference>
<dbReference type="GO" id="GO:0032259">
    <property type="term" value="P:methylation"/>
    <property type="evidence" value="ECO:0007669"/>
    <property type="project" value="UniProtKB-KW"/>
</dbReference>
<feature type="domain" description="Methyltransferase small" evidence="7">
    <location>
        <begin position="175"/>
        <end position="341"/>
    </location>
</feature>
<sequence>MSSLTNPSRLLLRNIEELDVSRLLLAMPPADSVIDELAGLPETEVHVFTTLLEVQQHAQRSLSHEHVTYAHQPRKPDVSFDGVVLFLQKSRPLVEAMLEQLCPLLGEEGYLLLVGENGSGIKSWKKRLGQFGEVEVVDSACHSGLVRLCPSADMQSGKGDLEQTTFQINVAGKDVEVVSLPGVFSHGRLDIGTQLLLETLSSEVIRGKVLDFGCGAGVIGSWLGLRHKRCRPYLLDADALAVEASRRTLASNQLQGEVIASHGLSEVKGKYDWIISNPPFHDGVKTRYDVTEEFLRQSRDHLVNGGQLRIVANNFLRYRPLIEEAFGHCEELARGNGFVIYGATAGRAFQSASF</sequence>
<dbReference type="Pfam" id="PF08468">
    <property type="entry name" value="MTS_N"/>
    <property type="match status" value="1"/>
</dbReference>
<dbReference type="PANTHER" id="PTHR47816">
    <property type="entry name" value="RIBOSOMAL RNA SMALL SUBUNIT METHYLTRANSFERASE C"/>
    <property type="match status" value="1"/>
</dbReference>
<keyword evidence="5 6" id="KW-0949">S-adenosyl-L-methionine</keyword>
<gene>
    <name evidence="6" type="primary">rsmC</name>
    <name evidence="9" type="ORF">M3P05_18340</name>
</gene>
<dbReference type="EMBL" id="JAMFLX010000035">
    <property type="protein sequence ID" value="MCL6271881.1"/>
    <property type="molecule type" value="Genomic_DNA"/>
</dbReference>
<evidence type="ECO:0000313" key="9">
    <source>
        <dbReference type="EMBL" id="MCL6271881.1"/>
    </source>
</evidence>
<dbReference type="EC" id="2.1.1.172" evidence="6"/>
<evidence type="ECO:0000256" key="6">
    <source>
        <dbReference type="HAMAP-Rule" id="MF_01862"/>
    </source>
</evidence>
<reference evidence="9 10" key="1">
    <citation type="submission" date="2022-05" db="EMBL/GenBank/DDBJ databases">
        <authorList>
            <person name="Park J.-S."/>
        </authorList>
    </citation>
    <scope>NUCLEOTIDE SEQUENCE [LARGE SCALE GENOMIC DNA]</scope>
    <source>
        <strain evidence="9 10">2012CJ34-2</strain>
    </source>
</reference>
<keyword evidence="10" id="KW-1185">Reference proteome</keyword>
<dbReference type="InterPro" id="IPR013675">
    <property type="entry name" value="Mtase_sm_N"/>
</dbReference>
<dbReference type="Pfam" id="PF05175">
    <property type="entry name" value="MTS"/>
    <property type="match status" value="1"/>
</dbReference>
<comment type="catalytic activity">
    <reaction evidence="6">
        <text>guanosine(1207) in 16S rRNA + S-adenosyl-L-methionine = N(2)-methylguanosine(1207) in 16S rRNA + S-adenosyl-L-homocysteine + H(+)</text>
        <dbReference type="Rhea" id="RHEA:42736"/>
        <dbReference type="Rhea" id="RHEA-COMP:10213"/>
        <dbReference type="Rhea" id="RHEA-COMP:10214"/>
        <dbReference type="ChEBI" id="CHEBI:15378"/>
        <dbReference type="ChEBI" id="CHEBI:57856"/>
        <dbReference type="ChEBI" id="CHEBI:59789"/>
        <dbReference type="ChEBI" id="CHEBI:74269"/>
        <dbReference type="ChEBI" id="CHEBI:74481"/>
        <dbReference type="EC" id="2.1.1.172"/>
    </reaction>
</comment>
<evidence type="ECO:0000256" key="1">
    <source>
        <dbReference type="ARBA" id="ARBA00022490"/>
    </source>
</evidence>
<dbReference type="Proteomes" id="UP001203338">
    <property type="component" value="Unassembled WGS sequence"/>
</dbReference>
<dbReference type="InterPro" id="IPR029063">
    <property type="entry name" value="SAM-dependent_MTases_sf"/>
</dbReference>
<feature type="domain" description="Methyltransferase small N-terminal" evidence="8">
    <location>
        <begin position="8"/>
        <end position="146"/>
    </location>
</feature>
<protein>
    <recommendedName>
        <fullName evidence="6">Ribosomal RNA small subunit methyltransferase C</fullName>
        <ecNumber evidence="6">2.1.1.172</ecNumber>
    </recommendedName>
    <alternativeName>
        <fullName evidence="6">16S rRNA m2G1207 methyltransferase</fullName>
    </alternativeName>
    <alternativeName>
        <fullName evidence="6">rRNA (guanine-N(2)-)-methyltransferase RsmC</fullName>
    </alternativeName>
</protein>
<keyword evidence="3 6" id="KW-0489">Methyltransferase</keyword>
<dbReference type="RefSeq" id="WP_249701546.1">
    <property type="nucleotide sequence ID" value="NZ_JAMFLX010000035.1"/>
</dbReference>
<evidence type="ECO:0000256" key="4">
    <source>
        <dbReference type="ARBA" id="ARBA00022679"/>
    </source>
</evidence>
<dbReference type="InterPro" id="IPR002052">
    <property type="entry name" value="DNA_methylase_N6_adenine_CS"/>
</dbReference>
<keyword evidence="2 6" id="KW-0698">rRNA processing</keyword>
<proteinExistence type="inferred from homology"/>
<dbReference type="HAMAP" id="MF_01862">
    <property type="entry name" value="16SrRNA_methyltr_C"/>
    <property type="match status" value="1"/>
</dbReference>
<comment type="caution">
    <text evidence="9">The sequence shown here is derived from an EMBL/GenBank/DDBJ whole genome shotgun (WGS) entry which is preliminary data.</text>
</comment>
<evidence type="ECO:0000259" key="8">
    <source>
        <dbReference type="Pfam" id="PF08468"/>
    </source>
</evidence>
<dbReference type="PROSITE" id="PS00092">
    <property type="entry name" value="N6_MTASE"/>
    <property type="match status" value="1"/>
</dbReference>
<keyword evidence="1 6" id="KW-0963">Cytoplasm</keyword>
<accession>A0ABT0PKT4</accession>
<dbReference type="SUPFAM" id="SSF53335">
    <property type="entry name" value="S-adenosyl-L-methionine-dependent methyltransferases"/>
    <property type="match status" value="1"/>
</dbReference>
<comment type="subunit">
    <text evidence="6">Monomer.</text>
</comment>
<evidence type="ECO:0000313" key="10">
    <source>
        <dbReference type="Proteomes" id="UP001203338"/>
    </source>
</evidence>
<comment type="function">
    <text evidence="6">Specifically methylates the guanine in position 1207 of 16S rRNA in the 30S particle.</text>
</comment>
<comment type="similarity">
    <text evidence="6">Belongs to the methyltransferase superfamily. RsmC family.</text>
</comment>
<dbReference type="InterPro" id="IPR023543">
    <property type="entry name" value="rRNA_ssu_MeTfrase_C"/>
</dbReference>
<dbReference type="InterPro" id="IPR007848">
    <property type="entry name" value="Small_mtfrase_dom"/>
</dbReference>
<organism evidence="9 10">
    <name type="scientific">Parendozoicomonas callyspongiae</name>
    <dbReference type="NCBI Taxonomy" id="2942213"/>
    <lineage>
        <taxon>Bacteria</taxon>
        <taxon>Pseudomonadati</taxon>
        <taxon>Pseudomonadota</taxon>
        <taxon>Gammaproteobacteria</taxon>
        <taxon>Oceanospirillales</taxon>
        <taxon>Endozoicomonadaceae</taxon>
        <taxon>Parendozoicomonas</taxon>
    </lineage>
</organism>